<gene>
    <name evidence="3" type="ORF">MONBRDRAFT_29341</name>
</gene>
<feature type="compositionally biased region" description="Basic residues" evidence="1">
    <location>
        <begin position="1"/>
        <end position="14"/>
    </location>
</feature>
<feature type="transmembrane region" description="Helical" evidence="2">
    <location>
        <begin position="230"/>
        <end position="251"/>
    </location>
</feature>
<dbReference type="InParanoid" id="A9VAT9"/>
<accession>A9VAT9</accession>
<name>A9VAT9_MONBE</name>
<dbReference type="KEGG" id="mbr:MONBRDRAFT_29341"/>
<feature type="transmembrane region" description="Helical" evidence="2">
    <location>
        <begin position="204"/>
        <end position="224"/>
    </location>
</feature>
<keyword evidence="2" id="KW-0472">Membrane</keyword>
<feature type="transmembrane region" description="Helical" evidence="2">
    <location>
        <begin position="172"/>
        <end position="192"/>
    </location>
</feature>
<evidence type="ECO:0000256" key="2">
    <source>
        <dbReference type="SAM" id="Phobius"/>
    </source>
</evidence>
<evidence type="ECO:0000313" key="3">
    <source>
        <dbReference type="EMBL" id="EDQ85434.1"/>
    </source>
</evidence>
<keyword evidence="2" id="KW-1133">Transmembrane helix</keyword>
<dbReference type="AlphaFoldDB" id="A9VAT9"/>
<feature type="transmembrane region" description="Helical" evidence="2">
    <location>
        <begin position="285"/>
        <end position="305"/>
    </location>
</feature>
<protein>
    <submittedName>
        <fullName evidence="3">Uncharacterized protein</fullName>
    </submittedName>
</protein>
<keyword evidence="4" id="KW-1185">Reference proteome</keyword>
<feature type="transmembrane region" description="Helical" evidence="2">
    <location>
        <begin position="94"/>
        <end position="117"/>
    </location>
</feature>
<feature type="region of interest" description="Disordered" evidence="1">
    <location>
        <begin position="1"/>
        <end position="20"/>
    </location>
</feature>
<dbReference type="GeneID" id="5895094"/>
<evidence type="ECO:0000313" key="4">
    <source>
        <dbReference type="Proteomes" id="UP000001357"/>
    </source>
</evidence>
<feature type="transmembrane region" description="Helical" evidence="2">
    <location>
        <begin position="41"/>
        <end position="67"/>
    </location>
</feature>
<dbReference type="EMBL" id="CH991574">
    <property type="protein sequence ID" value="EDQ85434.1"/>
    <property type="molecule type" value="Genomic_DNA"/>
</dbReference>
<dbReference type="RefSeq" id="XP_001749845.1">
    <property type="nucleotide sequence ID" value="XM_001749793.1"/>
</dbReference>
<sequence>MVSSKVNRRPTPKKAKNEGFEFPSNLNEAGQLFLNHWGDGFALAVCVLVAAYFMPLTTPLAEMIIVINHNVTNPADLKQHEWVEFVPGVLDVPFIVFAVAVTAAVQDLIGDLIFYNLNRQMQPKLSWQLVGSTMVVRFLILIGAATCLSDTWKPDGVGYAWLNNDTSERASLGIKLMALLCIVSPLTTLTITTIQKMTSKSKNFNMTIVLSSVCLAAGGALTHFAGFDRLQAAVIVALYAGAVFFALAELMQHLAVRKSNKLASNVVGTAEIAASLQKAKVPMQLAGVAAAGLMTAYTLLVAGPLTTNGLIAGAGIALSAVGLLIPCTMPTITFDGKTY</sequence>
<keyword evidence="2" id="KW-0812">Transmembrane</keyword>
<organism evidence="3 4">
    <name type="scientific">Monosiga brevicollis</name>
    <name type="common">Choanoflagellate</name>
    <dbReference type="NCBI Taxonomy" id="81824"/>
    <lineage>
        <taxon>Eukaryota</taxon>
        <taxon>Choanoflagellata</taxon>
        <taxon>Craspedida</taxon>
        <taxon>Salpingoecidae</taxon>
        <taxon>Monosiga</taxon>
    </lineage>
</organism>
<dbReference type="Proteomes" id="UP000001357">
    <property type="component" value="Unassembled WGS sequence"/>
</dbReference>
<evidence type="ECO:0000256" key="1">
    <source>
        <dbReference type="SAM" id="MobiDB-lite"/>
    </source>
</evidence>
<reference evidence="3 4" key="1">
    <citation type="journal article" date="2008" name="Nature">
        <title>The genome of the choanoflagellate Monosiga brevicollis and the origin of metazoans.</title>
        <authorList>
            <consortium name="JGI Sequencing"/>
            <person name="King N."/>
            <person name="Westbrook M.J."/>
            <person name="Young S.L."/>
            <person name="Kuo A."/>
            <person name="Abedin M."/>
            <person name="Chapman J."/>
            <person name="Fairclough S."/>
            <person name="Hellsten U."/>
            <person name="Isogai Y."/>
            <person name="Letunic I."/>
            <person name="Marr M."/>
            <person name="Pincus D."/>
            <person name="Putnam N."/>
            <person name="Rokas A."/>
            <person name="Wright K.J."/>
            <person name="Zuzow R."/>
            <person name="Dirks W."/>
            <person name="Good M."/>
            <person name="Goodstein D."/>
            <person name="Lemons D."/>
            <person name="Li W."/>
            <person name="Lyons J.B."/>
            <person name="Morris A."/>
            <person name="Nichols S."/>
            <person name="Richter D.J."/>
            <person name="Salamov A."/>
            <person name="Bork P."/>
            <person name="Lim W.A."/>
            <person name="Manning G."/>
            <person name="Miller W.T."/>
            <person name="McGinnis W."/>
            <person name="Shapiro H."/>
            <person name="Tjian R."/>
            <person name="Grigoriev I.V."/>
            <person name="Rokhsar D."/>
        </authorList>
    </citation>
    <scope>NUCLEOTIDE SEQUENCE [LARGE SCALE GENOMIC DNA]</scope>
    <source>
        <strain evidence="4">MX1 / ATCC 50154</strain>
    </source>
</reference>
<feature type="transmembrane region" description="Helical" evidence="2">
    <location>
        <begin position="311"/>
        <end position="334"/>
    </location>
</feature>
<proteinExistence type="predicted"/>